<dbReference type="RefSeq" id="XP_002945857.1">
    <property type="nucleotide sequence ID" value="XM_002945811.1"/>
</dbReference>
<dbReference type="Proteomes" id="UP000001058">
    <property type="component" value="Unassembled WGS sequence"/>
</dbReference>
<protein>
    <recommendedName>
        <fullName evidence="4">ShKT domain-containing protein</fullName>
    </recommendedName>
</protein>
<gene>
    <name evidence="2" type="ORF">VOLCADRAFT_115790</name>
</gene>
<organism evidence="3">
    <name type="scientific">Volvox carteri f. nagariensis</name>
    <dbReference type="NCBI Taxonomy" id="3068"/>
    <lineage>
        <taxon>Eukaryota</taxon>
        <taxon>Viridiplantae</taxon>
        <taxon>Chlorophyta</taxon>
        <taxon>core chlorophytes</taxon>
        <taxon>Chlorophyceae</taxon>
        <taxon>CS clade</taxon>
        <taxon>Chlamydomonadales</taxon>
        <taxon>Volvocaceae</taxon>
        <taxon>Volvox</taxon>
    </lineage>
</organism>
<feature type="chain" id="PRO_5003123606" description="ShKT domain-containing protein" evidence="1">
    <location>
        <begin position="19"/>
        <end position="185"/>
    </location>
</feature>
<evidence type="ECO:0008006" key="4">
    <source>
        <dbReference type="Google" id="ProtNLM"/>
    </source>
</evidence>
<accession>D8TI99</accession>
<feature type="signal peptide" evidence="1">
    <location>
        <begin position="1"/>
        <end position="18"/>
    </location>
</feature>
<name>D8TI99_VOLCA</name>
<evidence type="ECO:0000313" key="3">
    <source>
        <dbReference type="Proteomes" id="UP000001058"/>
    </source>
</evidence>
<dbReference type="AlphaFoldDB" id="D8TI99"/>
<evidence type="ECO:0000256" key="1">
    <source>
        <dbReference type="SAM" id="SignalP"/>
    </source>
</evidence>
<dbReference type="OrthoDB" id="416253at2759"/>
<sequence>MTLIAVVNLFYIWPVKLGSSPARTATSSLVPHIRLHARKELAELKTALSDGLPSPFVRLHCADQIADCEQLRRNGRCSTHLLDGFHTCLSSCGVCPALELALRKSMNLTVRQLVVVRQAGPPRCADEASWCDQLAETAITEGEAEAGGKSGGGPAAAGAAAAAAAAAAECASGPMQLVGVCKQCG</sequence>
<reference evidence="2 3" key="1">
    <citation type="journal article" date="2010" name="Science">
        <title>Genomic analysis of organismal complexity in the multicellular green alga Volvox carteri.</title>
        <authorList>
            <person name="Prochnik S.E."/>
            <person name="Umen J."/>
            <person name="Nedelcu A.M."/>
            <person name="Hallmann A."/>
            <person name="Miller S.M."/>
            <person name="Nishii I."/>
            <person name="Ferris P."/>
            <person name="Kuo A."/>
            <person name="Mitros T."/>
            <person name="Fritz-Laylin L.K."/>
            <person name="Hellsten U."/>
            <person name="Chapman J."/>
            <person name="Simakov O."/>
            <person name="Rensing S.A."/>
            <person name="Terry A."/>
            <person name="Pangilinan J."/>
            <person name="Kapitonov V."/>
            <person name="Jurka J."/>
            <person name="Salamov A."/>
            <person name="Shapiro H."/>
            <person name="Schmutz J."/>
            <person name="Grimwood J."/>
            <person name="Lindquist E."/>
            <person name="Lucas S."/>
            <person name="Grigoriev I.V."/>
            <person name="Schmitt R."/>
            <person name="Kirk D."/>
            <person name="Rokhsar D.S."/>
        </authorList>
    </citation>
    <scope>NUCLEOTIDE SEQUENCE [LARGE SCALE GENOMIC DNA]</scope>
    <source>
        <strain evidence="3">f. Nagariensis / Eve</strain>
    </source>
</reference>
<keyword evidence="3" id="KW-1185">Reference proteome</keyword>
<evidence type="ECO:0000313" key="2">
    <source>
        <dbReference type="EMBL" id="EFJ52852.1"/>
    </source>
</evidence>
<keyword evidence="1" id="KW-0732">Signal</keyword>
<proteinExistence type="predicted"/>
<dbReference type="InParanoid" id="D8TI99"/>
<dbReference type="GeneID" id="9621888"/>
<dbReference type="EMBL" id="GL378323">
    <property type="protein sequence ID" value="EFJ52852.1"/>
    <property type="molecule type" value="Genomic_DNA"/>
</dbReference>
<dbReference type="KEGG" id="vcn:VOLCADRAFT_115790"/>